<keyword evidence="9" id="KW-1133">Transmembrane helix</keyword>
<dbReference type="PROSITE" id="PS50206">
    <property type="entry name" value="RHODANESE_3"/>
    <property type="match status" value="1"/>
</dbReference>
<evidence type="ECO:0000256" key="4">
    <source>
        <dbReference type="ARBA" id="ARBA00010790"/>
    </source>
</evidence>
<comment type="subcellular location">
    <subcellularLocation>
        <location evidence="3">Membrane</location>
    </subcellularLocation>
</comment>
<keyword evidence="6" id="KW-0285">Flavoprotein</keyword>
<dbReference type="Proteomes" id="UP000799441">
    <property type="component" value="Unassembled WGS sequence"/>
</dbReference>
<evidence type="ECO:0000256" key="2">
    <source>
        <dbReference type="ARBA" id="ARBA00003842"/>
    </source>
</evidence>
<evidence type="ECO:0000256" key="7">
    <source>
        <dbReference type="ARBA" id="ARBA00022692"/>
    </source>
</evidence>
<dbReference type="GO" id="GO:0050660">
    <property type="term" value="F:flavin adenine dinucleotide binding"/>
    <property type="evidence" value="ECO:0007669"/>
    <property type="project" value="InterPro"/>
</dbReference>
<reference evidence="15" key="1">
    <citation type="journal article" date="2020" name="Stud. Mycol.">
        <title>101 Dothideomycetes genomes: a test case for predicting lifestyles and emergence of pathogens.</title>
        <authorList>
            <person name="Haridas S."/>
            <person name="Albert R."/>
            <person name="Binder M."/>
            <person name="Bloem J."/>
            <person name="Labutti K."/>
            <person name="Salamov A."/>
            <person name="Andreopoulos B."/>
            <person name="Baker S."/>
            <person name="Barry K."/>
            <person name="Bills G."/>
            <person name="Bluhm B."/>
            <person name="Cannon C."/>
            <person name="Castanera R."/>
            <person name="Culley D."/>
            <person name="Daum C."/>
            <person name="Ezra D."/>
            <person name="Gonzalez J."/>
            <person name="Henrissat B."/>
            <person name="Kuo A."/>
            <person name="Liang C."/>
            <person name="Lipzen A."/>
            <person name="Lutzoni F."/>
            <person name="Magnuson J."/>
            <person name="Mondo S."/>
            <person name="Nolan M."/>
            <person name="Ohm R."/>
            <person name="Pangilinan J."/>
            <person name="Park H.-J."/>
            <person name="Ramirez L."/>
            <person name="Alfaro M."/>
            <person name="Sun H."/>
            <person name="Tritt A."/>
            <person name="Yoshinaga Y."/>
            <person name="Zwiers L.-H."/>
            <person name="Turgeon B."/>
            <person name="Goodwin S."/>
            <person name="Spatafora J."/>
            <person name="Crous P."/>
            <person name="Grigoriev I."/>
        </authorList>
    </citation>
    <scope>NUCLEOTIDE SEQUENCE</scope>
    <source>
        <strain evidence="15">CBS 116435</strain>
    </source>
</reference>
<evidence type="ECO:0000313" key="16">
    <source>
        <dbReference type="Proteomes" id="UP000799441"/>
    </source>
</evidence>
<dbReference type="InterPro" id="IPR036188">
    <property type="entry name" value="FAD/NAD-bd_sf"/>
</dbReference>
<comment type="catalytic activity">
    <reaction evidence="1 12">
        <text>a long-chain primary fatty alcohol + O2 = a long-chain fatty aldehyde + H2O2</text>
        <dbReference type="Rhea" id="RHEA:22756"/>
        <dbReference type="ChEBI" id="CHEBI:15379"/>
        <dbReference type="ChEBI" id="CHEBI:16240"/>
        <dbReference type="ChEBI" id="CHEBI:17176"/>
        <dbReference type="ChEBI" id="CHEBI:77396"/>
        <dbReference type="EC" id="1.1.3.20"/>
    </reaction>
</comment>
<keyword evidence="7" id="KW-0812">Transmembrane</keyword>
<evidence type="ECO:0000256" key="10">
    <source>
        <dbReference type="ARBA" id="ARBA00023002"/>
    </source>
</evidence>
<dbReference type="GO" id="GO:0046577">
    <property type="term" value="F:long-chain-alcohol oxidase activity"/>
    <property type="evidence" value="ECO:0007669"/>
    <property type="project" value="UniProtKB-EC"/>
</dbReference>
<keyword evidence="10 12" id="KW-0560">Oxidoreductase</keyword>
<dbReference type="SUPFAM" id="SSF51905">
    <property type="entry name" value="FAD/NAD(P)-binding domain"/>
    <property type="match status" value="1"/>
</dbReference>
<dbReference type="EMBL" id="MU003814">
    <property type="protein sequence ID" value="KAF2719194.1"/>
    <property type="molecule type" value="Genomic_DNA"/>
</dbReference>
<accession>A0A9P4Q6S5</accession>
<dbReference type="OrthoDB" id="269227at2759"/>
<comment type="similarity">
    <text evidence="4 12">Belongs to the GMC oxidoreductase family.</text>
</comment>
<keyword evidence="8" id="KW-0274">FAD</keyword>
<gene>
    <name evidence="15" type="ORF">K431DRAFT_286928</name>
</gene>
<keyword evidence="16" id="KW-1185">Reference proteome</keyword>
<evidence type="ECO:0000256" key="8">
    <source>
        <dbReference type="ARBA" id="ARBA00022827"/>
    </source>
</evidence>
<dbReference type="Pfam" id="PF00732">
    <property type="entry name" value="GMC_oxred_N"/>
    <property type="match status" value="1"/>
</dbReference>
<dbReference type="PANTHER" id="PTHR46056:SF12">
    <property type="entry name" value="LONG-CHAIN-ALCOHOL OXIDASE"/>
    <property type="match status" value="1"/>
</dbReference>
<evidence type="ECO:0000256" key="13">
    <source>
        <dbReference type="PIRSR" id="PIRSR028937-1"/>
    </source>
</evidence>
<dbReference type="GO" id="GO:0016020">
    <property type="term" value="C:membrane"/>
    <property type="evidence" value="ECO:0007669"/>
    <property type="project" value="UniProtKB-SubCell"/>
</dbReference>
<evidence type="ECO:0000313" key="15">
    <source>
        <dbReference type="EMBL" id="KAF2719194.1"/>
    </source>
</evidence>
<feature type="domain" description="Rhodanese" evidence="14">
    <location>
        <begin position="229"/>
        <end position="266"/>
    </location>
</feature>
<dbReference type="Gene3D" id="3.50.50.60">
    <property type="entry name" value="FAD/NAD(P)-binding domain"/>
    <property type="match status" value="2"/>
</dbReference>
<dbReference type="EC" id="1.1.3.20" evidence="5 12"/>
<evidence type="ECO:0000256" key="12">
    <source>
        <dbReference type="PIRNR" id="PIRNR028937"/>
    </source>
</evidence>
<comment type="function">
    <text evidence="2">Long-chain fatty alcohol oxidase involved in the omega-oxidation pathway of lipid degradation.</text>
</comment>
<dbReference type="InterPro" id="IPR001763">
    <property type="entry name" value="Rhodanese-like_dom"/>
</dbReference>
<dbReference type="InterPro" id="IPR012400">
    <property type="entry name" value="Long_Oxdase"/>
</dbReference>
<evidence type="ECO:0000259" key="14">
    <source>
        <dbReference type="PROSITE" id="PS50206"/>
    </source>
</evidence>
<proteinExistence type="inferred from homology"/>
<keyword evidence="11" id="KW-0472">Membrane</keyword>
<sequence length="741" mass="80264">MDRSMENPASIPAPIPKRNLLNHVGEGQWSILAALADTVIPSLVISGKNKLLQQTVSQNTYEASSRRIRDLVASDGSESLVSEYLNEGLTSAPDFKDDMLELVNMRMPKSGRKDLIFVLNLLSSRAGAALLTGYVTPLDRLPVHTREQILQGWAASRLPLLRNLHRSLTTAFKMLWSKDSKTLSRVIDFSYRPTEQPHVGPTYPFNFVQPSSSSGSGASILTTDVIIVGSGCGGAVAAKTIAEAGINVIVADKGYYWSPNHLPMSLREGSYHLFQNGCVQQTDETSMTIVAGSTWGGGGTINWSASLQTEGMVRRDWASQGLPYFTSSAFQSDMDAVCDRMGVGLSAVEHNKGNQALLDGARKLGWAARPIPQNTGGEAHNCGHCTLGCGSCGKKGPTETFLPDAARAGAQLLEGFECQQVIWEGKRAVGVRGYWTAKDDYINSNEAAVPKREVIIKAKKVIVSGGTLNSPLVLKRSGISNAQVGRNLHLHPVSMVAAVWDQAVRPWDGAIMTAVVSEFSNLDNAGHGVKMEATCMLPSLLLPFFPWRSGLQYKELAAKMKYMTGYIALTRDKDTGVVYPDPVDGRCRVDYTVSNYDRAHILEGVVRLSEILYIEGAKEIHTAITEVEPFIRGQSTESGVSPSLNDDAFKQWTKLVRTTGLRAPQSNFASAHQMGTCRMGSSSRNSAVNSKGKVWDKEGLYVCDASVLPSASGVNPMITTMGICRGIARGIVEEMSTRAKL</sequence>
<dbReference type="AlphaFoldDB" id="A0A9P4Q6S5"/>
<evidence type="ECO:0000256" key="1">
    <source>
        <dbReference type="ARBA" id="ARBA00000920"/>
    </source>
</evidence>
<dbReference type="InterPro" id="IPR007867">
    <property type="entry name" value="GMC_OxRtase_C"/>
</dbReference>
<dbReference type="PIRSF" id="PIRSF028937">
    <property type="entry name" value="Lg_Ch_AO"/>
    <property type="match status" value="1"/>
</dbReference>
<evidence type="ECO:0000256" key="9">
    <source>
        <dbReference type="ARBA" id="ARBA00022989"/>
    </source>
</evidence>
<name>A0A9P4Q6S5_9PEZI</name>
<evidence type="ECO:0000256" key="11">
    <source>
        <dbReference type="ARBA" id="ARBA00023136"/>
    </source>
</evidence>
<organism evidence="15 16">
    <name type="scientific">Polychaeton citri CBS 116435</name>
    <dbReference type="NCBI Taxonomy" id="1314669"/>
    <lineage>
        <taxon>Eukaryota</taxon>
        <taxon>Fungi</taxon>
        <taxon>Dikarya</taxon>
        <taxon>Ascomycota</taxon>
        <taxon>Pezizomycotina</taxon>
        <taxon>Dothideomycetes</taxon>
        <taxon>Dothideomycetidae</taxon>
        <taxon>Capnodiales</taxon>
        <taxon>Capnodiaceae</taxon>
        <taxon>Polychaeton</taxon>
    </lineage>
</organism>
<evidence type="ECO:0000256" key="5">
    <source>
        <dbReference type="ARBA" id="ARBA00013125"/>
    </source>
</evidence>
<evidence type="ECO:0000256" key="3">
    <source>
        <dbReference type="ARBA" id="ARBA00004370"/>
    </source>
</evidence>
<dbReference type="PANTHER" id="PTHR46056">
    <property type="entry name" value="LONG-CHAIN-ALCOHOL OXIDASE"/>
    <property type="match status" value="1"/>
</dbReference>
<comment type="caution">
    <text evidence="15">The sequence shown here is derived from an EMBL/GenBank/DDBJ whole genome shotgun (WGS) entry which is preliminary data.</text>
</comment>
<dbReference type="InterPro" id="IPR000172">
    <property type="entry name" value="GMC_OxRdtase_N"/>
</dbReference>
<feature type="active site" description="Proton acceptor" evidence="13">
    <location>
        <position position="672"/>
    </location>
</feature>
<dbReference type="Pfam" id="PF05199">
    <property type="entry name" value="GMC_oxred_C"/>
    <property type="match status" value="1"/>
</dbReference>
<protein>
    <recommendedName>
        <fullName evidence="5 12">Long-chain-alcohol oxidase</fullName>
        <ecNumber evidence="5 12">1.1.3.20</ecNumber>
    </recommendedName>
</protein>
<evidence type="ECO:0000256" key="6">
    <source>
        <dbReference type="ARBA" id="ARBA00022630"/>
    </source>
</evidence>